<dbReference type="InterPro" id="IPR029052">
    <property type="entry name" value="Metallo-depent_PP-like"/>
</dbReference>
<gene>
    <name evidence="4" type="ORF">LV89_00095</name>
</gene>
<dbReference type="Gene3D" id="3.60.21.10">
    <property type="match status" value="1"/>
</dbReference>
<evidence type="ECO:0000256" key="1">
    <source>
        <dbReference type="ARBA" id="ARBA00022729"/>
    </source>
</evidence>
<dbReference type="PANTHER" id="PTHR10161">
    <property type="entry name" value="TARTRATE-RESISTANT ACID PHOSPHATASE TYPE 5"/>
    <property type="match status" value="1"/>
</dbReference>
<dbReference type="GO" id="GO:0016787">
    <property type="term" value="F:hydrolase activity"/>
    <property type="evidence" value="ECO:0007669"/>
    <property type="project" value="UniProtKB-KW"/>
</dbReference>
<keyword evidence="1" id="KW-0732">Signal</keyword>
<dbReference type="AlphaFoldDB" id="A0A316EG23"/>
<protein>
    <submittedName>
        <fullName evidence="4">Calcineurin-like phosphoesterase family protein</fullName>
    </submittedName>
</protein>
<keyword evidence="5" id="KW-1185">Reference proteome</keyword>
<dbReference type="SUPFAM" id="SSF56300">
    <property type="entry name" value="Metallo-dependent phosphatases"/>
    <property type="match status" value="1"/>
</dbReference>
<dbReference type="RefSeq" id="WP_109740890.1">
    <property type="nucleotide sequence ID" value="NZ_QGGO01000001.1"/>
</dbReference>
<evidence type="ECO:0000313" key="5">
    <source>
        <dbReference type="Proteomes" id="UP000245489"/>
    </source>
</evidence>
<proteinExistence type="predicted"/>
<reference evidence="4 5" key="1">
    <citation type="submission" date="2018-05" db="EMBL/GenBank/DDBJ databases">
        <title>Genomic Encyclopedia of Archaeal and Bacterial Type Strains, Phase II (KMG-II): from individual species to whole genera.</title>
        <authorList>
            <person name="Goeker M."/>
        </authorList>
    </citation>
    <scope>NUCLEOTIDE SEQUENCE [LARGE SCALE GENOMIC DNA]</scope>
    <source>
        <strain evidence="4 5">DSM 22214</strain>
    </source>
</reference>
<dbReference type="InterPro" id="IPR051558">
    <property type="entry name" value="Metallophosphoesterase_PAP"/>
</dbReference>
<dbReference type="Pfam" id="PF00149">
    <property type="entry name" value="Metallophos"/>
    <property type="match status" value="1"/>
</dbReference>
<dbReference type="Proteomes" id="UP000245489">
    <property type="component" value="Unassembled WGS sequence"/>
</dbReference>
<name>A0A316EG23_9BACT</name>
<organism evidence="4 5">
    <name type="scientific">Arcicella aurantiaca</name>
    <dbReference type="NCBI Taxonomy" id="591202"/>
    <lineage>
        <taxon>Bacteria</taxon>
        <taxon>Pseudomonadati</taxon>
        <taxon>Bacteroidota</taxon>
        <taxon>Cytophagia</taxon>
        <taxon>Cytophagales</taxon>
        <taxon>Flectobacillaceae</taxon>
        <taxon>Arcicella</taxon>
    </lineage>
</organism>
<evidence type="ECO:0000313" key="4">
    <source>
        <dbReference type="EMBL" id="PWK29255.1"/>
    </source>
</evidence>
<keyword evidence="2" id="KW-0378">Hydrolase</keyword>
<dbReference type="OrthoDB" id="333971at2"/>
<evidence type="ECO:0000256" key="2">
    <source>
        <dbReference type="ARBA" id="ARBA00022801"/>
    </source>
</evidence>
<accession>A0A316EG23</accession>
<comment type="caution">
    <text evidence="4">The sequence shown here is derived from an EMBL/GenBank/DDBJ whole genome shotgun (WGS) entry which is preliminary data.</text>
</comment>
<dbReference type="PANTHER" id="PTHR10161:SF14">
    <property type="entry name" value="TARTRATE-RESISTANT ACID PHOSPHATASE TYPE 5"/>
    <property type="match status" value="1"/>
</dbReference>
<evidence type="ECO:0000259" key="3">
    <source>
        <dbReference type="Pfam" id="PF00149"/>
    </source>
</evidence>
<dbReference type="InterPro" id="IPR004843">
    <property type="entry name" value="Calcineurin-like_PHP"/>
</dbReference>
<dbReference type="EMBL" id="QGGO01000001">
    <property type="protein sequence ID" value="PWK29255.1"/>
    <property type="molecule type" value="Genomic_DNA"/>
</dbReference>
<feature type="domain" description="Calcineurin-like phosphoesterase" evidence="3">
    <location>
        <begin position="37"/>
        <end position="226"/>
    </location>
</feature>
<sequence>MKKLLLIVLNFILNDLQAQNKPYSLFLIGDAGNSTVQNDVHKTLQKHLTENQNGGVIFLGDNIYPRGLDGTKDAELKLLTQLHTLRNFKGDWYFIPGNHDWAKGRWKGYKNVIRQANYINKFAKDSLNQPNTKHFLPEKGLPGPVTRDLGNNIVLIFTDTDWWLHRSFYHKVGKEEKFKKMEIAYFYRLDSILTTVEKQGKKSIFLSHHPLVDYGEHGYHKDKSWYYALVNYTPFQTFGLLGVNRALNSEMNQPRYMKLADKMYQMLEQHKNVIAVAGHEHNLQVIKRPNSLFLISGSGSKLTPLKRKITQKDCLFNASKSGFMELIFETSGKVNLKVWGGDGTLLNEQKGGF</sequence>